<gene>
    <name evidence="1" type="ORF">STAS_13116</name>
</gene>
<evidence type="ECO:0000313" key="1">
    <source>
        <dbReference type="EMBL" id="GER36748.1"/>
    </source>
</evidence>
<comment type="caution">
    <text evidence="1">The sequence shown here is derived from an EMBL/GenBank/DDBJ whole genome shotgun (WGS) entry which is preliminary data.</text>
</comment>
<name>A0A5A7PVT3_STRAF</name>
<dbReference type="AntiFam" id="ANF00025">
    <property type="entry name" value="Antisense to 23S rRNA"/>
</dbReference>
<protein>
    <submittedName>
        <fullName evidence="1">30S ribosomal protein S3</fullName>
    </submittedName>
</protein>
<proteinExistence type="predicted"/>
<accession>A0A5A7PVT3</accession>
<keyword evidence="1" id="KW-0687">Ribonucleoprotein</keyword>
<dbReference type="OrthoDB" id="907743at2759"/>
<dbReference type="Proteomes" id="UP000325081">
    <property type="component" value="Unassembled WGS sequence"/>
</dbReference>
<evidence type="ECO:0000313" key="2">
    <source>
        <dbReference type="Proteomes" id="UP000325081"/>
    </source>
</evidence>
<dbReference type="AlphaFoldDB" id="A0A5A7PVT3"/>
<sequence length="172" mass="19574">MVRGEASTSVMILSCSRFSLASRCRGEKWNRTSTTELIARRASPPPGPFFVAENAWKRSLRLHAQVCHGKTSMSISPSLSPRQCPDRYAFRAGRNLPDKEFRYLRTVYENRKAETPEERNPAHSPGREFLVCEEPPQNGTAWEQLKNRVSSRKAMKKAIELADTKGIRIQIL</sequence>
<keyword evidence="2" id="KW-1185">Reference proteome</keyword>
<dbReference type="GO" id="GO:0005840">
    <property type="term" value="C:ribosome"/>
    <property type="evidence" value="ECO:0007669"/>
    <property type="project" value="UniProtKB-KW"/>
</dbReference>
<organism evidence="1 2">
    <name type="scientific">Striga asiatica</name>
    <name type="common">Asiatic witchweed</name>
    <name type="synonym">Buchnera asiatica</name>
    <dbReference type="NCBI Taxonomy" id="4170"/>
    <lineage>
        <taxon>Eukaryota</taxon>
        <taxon>Viridiplantae</taxon>
        <taxon>Streptophyta</taxon>
        <taxon>Embryophyta</taxon>
        <taxon>Tracheophyta</taxon>
        <taxon>Spermatophyta</taxon>
        <taxon>Magnoliopsida</taxon>
        <taxon>eudicotyledons</taxon>
        <taxon>Gunneridae</taxon>
        <taxon>Pentapetalae</taxon>
        <taxon>asterids</taxon>
        <taxon>lamiids</taxon>
        <taxon>Lamiales</taxon>
        <taxon>Orobanchaceae</taxon>
        <taxon>Buchnereae</taxon>
        <taxon>Striga</taxon>
    </lineage>
</organism>
<reference evidence="2" key="1">
    <citation type="journal article" date="2019" name="Curr. Biol.">
        <title>Genome Sequence of Striga asiatica Provides Insight into the Evolution of Plant Parasitism.</title>
        <authorList>
            <person name="Yoshida S."/>
            <person name="Kim S."/>
            <person name="Wafula E.K."/>
            <person name="Tanskanen J."/>
            <person name="Kim Y.M."/>
            <person name="Honaas L."/>
            <person name="Yang Z."/>
            <person name="Spallek T."/>
            <person name="Conn C.E."/>
            <person name="Ichihashi Y."/>
            <person name="Cheong K."/>
            <person name="Cui S."/>
            <person name="Der J.P."/>
            <person name="Gundlach H."/>
            <person name="Jiao Y."/>
            <person name="Hori C."/>
            <person name="Ishida J.K."/>
            <person name="Kasahara H."/>
            <person name="Kiba T."/>
            <person name="Kim M.S."/>
            <person name="Koo N."/>
            <person name="Laohavisit A."/>
            <person name="Lee Y.H."/>
            <person name="Lumba S."/>
            <person name="McCourt P."/>
            <person name="Mortimer J.C."/>
            <person name="Mutuku J.M."/>
            <person name="Nomura T."/>
            <person name="Sasaki-Sekimoto Y."/>
            <person name="Seto Y."/>
            <person name="Wang Y."/>
            <person name="Wakatake T."/>
            <person name="Sakakibara H."/>
            <person name="Demura T."/>
            <person name="Yamaguchi S."/>
            <person name="Yoneyama K."/>
            <person name="Manabe R.I."/>
            <person name="Nelson D.C."/>
            <person name="Schulman A.H."/>
            <person name="Timko M.P."/>
            <person name="dePamphilis C.W."/>
            <person name="Choi D."/>
            <person name="Shirasu K."/>
        </authorList>
    </citation>
    <scope>NUCLEOTIDE SEQUENCE [LARGE SCALE GENOMIC DNA]</scope>
    <source>
        <strain evidence="2">cv. UVA1</strain>
    </source>
</reference>
<keyword evidence="1" id="KW-0689">Ribosomal protein</keyword>
<dbReference type="EMBL" id="BKCP01005206">
    <property type="protein sequence ID" value="GER36748.1"/>
    <property type="molecule type" value="Genomic_DNA"/>
</dbReference>